<dbReference type="EMBL" id="JAGTJJ010000039">
    <property type="protein sequence ID" value="MDC3986439.1"/>
    <property type="molecule type" value="Genomic_DNA"/>
</dbReference>
<proteinExistence type="predicted"/>
<gene>
    <name evidence="1" type="ORF">KEG57_38540</name>
</gene>
<evidence type="ECO:0000313" key="1">
    <source>
        <dbReference type="EMBL" id="MDC3986439.1"/>
    </source>
</evidence>
<organism evidence="1 2">
    <name type="scientific">Polyangium jinanense</name>
    <dbReference type="NCBI Taxonomy" id="2829994"/>
    <lineage>
        <taxon>Bacteria</taxon>
        <taxon>Pseudomonadati</taxon>
        <taxon>Myxococcota</taxon>
        <taxon>Polyangia</taxon>
        <taxon>Polyangiales</taxon>
        <taxon>Polyangiaceae</taxon>
        <taxon>Polyangium</taxon>
    </lineage>
</organism>
<name>A0A9X3X9E2_9BACT</name>
<evidence type="ECO:0000313" key="2">
    <source>
        <dbReference type="Proteomes" id="UP001151081"/>
    </source>
</evidence>
<dbReference type="Proteomes" id="UP001151081">
    <property type="component" value="Unassembled WGS sequence"/>
</dbReference>
<dbReference type="InterPro" id="IPR029062">
    <property type="entry name" value="Class_I_gatase-like"/>
</dbReference>
<accession>A0A9X3X9E2</accession>
<evidence type="ECO:0008006" key="3">
    <source>
        <dbReference type="Google" id="ProtNLM"/>
    </source>
</evidence>
<dbReference type="Gene3D" id="3.40.50.880">
    <property type="match status" value="1"/>
</dbReference>
<keyword evidence="2" id="KW-1185">Reference proteome</keyword>
<protein>
    <recommendedName>
        <fullName evidence="3">GMP synthase</fullName>
    </recommendedName>
</protein>
<comment type="caution">
    <text evidence="1">The sequence shown here is derived from an EMBL/GenBank/DDBJ whole genome shotgun (WGS) entry which is preliminary data.</text>
</comment>
<sequence length="318" mass="35436">MVHVSGEPRLLPLRICLVDMNNGHVNQAMRCLRGIVSTFFDRVRRHNPGLECVLGEVSPRDTQNPVPRDYDLYISTGGPGSPYDGDGMPWVTDYSGFLDHVVDSAIRGGETQSALFAICYSFEMVVRHFRLAAVVPRTERKFGVMPIYTTPEGQAHPLLRPFGDRLFAFEHRSWEAVDLDERLLESLGGSLLARESRDGMSKGRAILGLDVTAGVESVQFHPEADRPGVMNWVSRPEQAAAFKAAYGEVTYQAMLRTLDDPRRLARTYALVIPGWMSRRFNMLAQFRGYVELPPPSESQADIFASPPIQDRPAQAASA</sequence>
<reference evidence="1 2" key="1">
    <citation type="submission" date="2021-04" db="EMBL/GenBank/DDBJ databases">
        <title>Genome analysis of Polyangium sp.</title>
        <authorList>
            <person name="Li Y."/>
            <person name="Wang J."/>
        </authorList>
    </citation>
    <scope>NUCLEOTIDE SEQUENCE [LARGE SCALE GENOMIC DNA]</scope>
    <source>
        <strain evidence="1 2">SDU14</strain>
    </source>
</reference>
<dbReference type="SUPFAM" id="SSF52317">
    <property type="entry name" value="Class I glutamine amidotransferase-like"/>
    <property type="match status" value="1"/>
</dbReference>
<dbReference type="AlphaFoldDB" id="A0A9X3X9E2"/>